<reference evidence="8" key="1">
    <citation type="submission" date="2017-09" db="EMBL/GenBank/DDBJ databases">
        <title>FDA dAtabase for Regulatory Grade micrObial Sequences (FDA-ARGOS): Supporting development and validation of Infectious Disease Dx tests.</title>
        <authorList>
            <person name="Minogue T."/>
            <person name="Wolcott M."/>
            <person name="Wasieloski L."/>
            <person name="Aguilar W."/>
            <person name="Moore D."/>
            <person name="Tallon L."/>
            <person name="Sadzewicz L."/>
            <person name="Ott S."/>
            <person name="Zhao X."/>
            <person name="Nagaraj S."/>
            <person name="Vavikolanu K."/>
            <person name="Aluvathingal J."/>
            <person name="Nadendla S."/>
            <person name="Sichtig H."/>
        </authorList>
    </citation>
    <scope>NUCLEOTIDE SEQUENCE [LARGE SCALE GENOMIC DNA]</scope>
    <source>
        <strain evidence="8">FDAARGOS_390</strain>
    </source>
</reference>
<dbReference type="RefSeq" id="WP_096751845.1">
    <property type="nucleotide sequence ID" value="NZ_CADEPO010000015.1"/>
</dbReference>
<keyword evidence="4 5" id="KW-0472">Membrane</keyword>
<feature type="transmembrane region" description="Helical" evidence="5">
    <location>
        <begin position="274"/>
        <end position="292"/>
    </location>
</feature>
<accession>A0A2A7SBX3</accession>
<dbReference type="PANTHER" id="PTHR43027:SF2">
    <property type="entry name" value="TRANSPORT PERMEASE PROTEIN"/>
    <property type="match status" value="1"/>
</dbReference>
<dbReference type="PANTHER" id="PTHR43027">
    <property type="entry name" value="DOXORUBICIN RESISTANCE ABC TRANSPORTER PERMEASE PROTEIN DRRC-RELATED"/>
    <property type="match status" value="1"/>
</dbReference>
<dbReference type="Proteomes" id="UP000220629">
    <property type="component" value="Unassembled WGS sequence"/>
</dbReference>
<dbReference type="InterPro" id="IPR047817">
    <property type="entry name" value="ABC2_TM_bact-type"/>
</dbReference>
<keyword evidence="3 5" id="KW-1133">Transmembrane helix</keyword>
<dbReference type="GO" id="GO:0140359">
    <property type="term" value="F:ABC-type transporter activity"/>
    <property type="evidence" value="ECO:0007669"/>
    <property type="project" value="InterPro"/>
</dbReference>
<gene>
    <name evidence="7" type="ORF">CRM94_00260</name>
</gene>
<feature type="transmembrane region" description="Helical" evidence="5">
    <location>
        <begin position="249"/>
        <end position="268"/>
    </location>
</feature>
<evidence type="ECO:0000256" key="3">
    <source>
        <dbReference type="ARBA" id="ARBA00022989"/>
    </source>
</evidence>
<feature type="transmembrane region" description="Helical" evidence="5">
    <location>
        <begin position="338"/>
        <end position="356"/>
    </location>
</feature>
<keyword evidence="2 5" id="KW-0812">Transmembrane</keyword>
<evidence type="ECO:0000313" key="8">
    <source>
        <dbReference type="Proteomes" id="UP000220629"/>
    </source>
</evidence>
<evidence type="ECO:0000256" key="4">
    <source>
        <dbReference type="ARBA" id="ARBA00023136"/>
    </source>
</evidence>
<comment type="caution">
    <text evidence="7">The sequence shown here is derived from an EMBL/GenBank/DDBJ whole genome shotgun (WGS) entry which is preliminary data.</text>
</comment>
<feature type="domain" description="ABC transmembrane type-2" evidence="6">
    <location>
        <begin position="129"/>
        <end position="359"/>
    </location>
</feature>
<evidence type="ECO:0000256" key="1">
    <source>
        <dbReference type="ARBA" id="ARBA00004141"/>
    </source>
</evidence>
<dbReference type="EMBL" id="PDDY01000001">
    <property type="protein sequence ID" value="PEH40730.1"/>
    <property type="molecule type" value="Genomic_DNA"/>
</dbReference>
<feature type="transmembrane region" description="Helical" evidence="5">
    <location>
        <begin position="21"/>
        <end position="41"/>
    </location>
</feature>
<dbReference type="Pfam" id="PF12698">
    <property type="entry name" value="ABC2_membrane_3"/>
    <property type="match status" value="1"/>
</dbReference>
<dbReference type="PROSITE" id="PS51012">
    <property type="entry name" value="ABC_TM2"/>
    <property type="match status" value="1"/>
</dbReference>
<comment type="subcellular location">
    <subcellularLocation>
        <location evidence="1">Membrane</location>
        <topology evidence="1">Multi-pass membrane protein</topology>
    </subcellularLocation>
</comment>
<protein>
    <submittedName>
        <fullName evidence="7">ABC transporter permease</fullName>
    </submittedName>
</protein>
<proteinExistence type="predicted"/>
<dbReference type="InterPro" id="IPR013525">
    <property type="entry name" value="ABC2_TM"/>
</dbReference>
<evidence type="ECO:0000313" key="7">
    <source>
        <dbReference type="EMBL" id="PEH40730.1"/>
    </source>
</evidence>
<dbReference type="GO" id="GO:0016020">
    <property type="term" value="C:membrane"/>
    <property type="evidence" value="ECO:0007669"/>
    <property type="project" value="UniProtKB-SubCell"/>
</dbReference>
<organism evidence="7 8">
    <name type="scientific">Burkholderia gladioli</name>
    <name type="common">Pseudomonas marginata</name>
    <name type="synonym">Phytomonas marginata</name>
    <dbReference type="NCBI Taxonomy" id="28095"/>
    <lineage>
        <taxon>Bacteria</taxon>
        <taxon>Pseudomonadati</taxon>
        <taxon>Pseudomonadota</taxon>
        <taxon>Betaproteobacteria</taxon>
        <taxon>Burkholderiales</taxon>
        <taxon>Burkholderiaceae</taxon>
        <taxon>Burkholderia</taxon>
    </lineage>
</organism>
<dbReference type="InterPro" id="IPR052902">
    <property type="entry name" value="ABC-2_transporter"/>
</dbReference>
<evidence type="ECO:0000256" key="5">
    <source>
        <dbReference type="SAM" id="Phobius"/>
    </source>
</evidence>
<sequence>MTKVFAMLVRNELLGFLRSRASLFWTLVFPVFLLSVMLFAFGGSGSLGAVDVVFLAPGGATPYRAACQAAVTESLSRSDTVRASFGAPGAAPADRLAVTLGATPQQGATVRYDFNGSLGVRAASRIVEIALARCAATRLGLPAIAPVHFENSAPARRPFDYGSFFATGILVMSFMAIGLNSTATAIAALRERNTFKLYVCFPVSRGMFVAALIVARMAMMALSALVLLAVARFAFGIALPIVTPAGLRALPIVLLGAAMVLSFGVLLASRAKSLAAAELACNVTYYPLLFFSDLTIPMHDAPHWIKASLAFLPTNQFAVALRGVLIDGASYGPFLPQLAGMALATLLFLGVAARTFRWHDA</sequence>
<name>A0A2A7SBX3_BURGA</name>
<evidence type="ECO:0000259" key="6">
    <source>
        <dbReference type="PROSITE" id="PS51012"/>
    </source>
</evidence>
<evidence type="ECO:0000256" key="2">
    <source>
        <dbReference type="ARBA" id="ARBA00022692"/>
    </source>
</evidence>
<dbReference type="AlphaFoldDB" id="A0A2A7SBX3"/>
<feature type="transmembrane region" description="Helical" evidence="5">
    <location>
        <begin position="164"/>
        <end position="188"/>
    </location>
</feature>